<dbReference type="FunFam" id="3.30.70.270:FF:000020">
    <property type="entry name" value="Transposon Tf2-6 polyprotein-like Protein"/>
    <property type="match status" value="1"/>
</dbReference>
<evidence type="ECO:0000256" key="5">
    <source>
        <dbReference type="ARBA" id="ARBA00022759"/>
    </source>
</evidence>
<dbReference type="InterPro" id="IPR043128">
    <property type="entry name" value="Rev_trsase/Diguanyl_cyclase"/>
</dbReference>
<reference evidence="10 11" key="1">
    <citation type="submission" date="2015-01" db="EMBL/GenBank/DDBJ databases">
        <title>Evolution of Trichinella species and genotypes.</title>
        <authorList>
            <person name="Korhonen P.K."/>
            <person name="Edoardo P."/>
            <person name="Giuseppe L.R."/>
            <person name="Gasser R.B."/>
        </authorList>
    </citation>
    <scope>NUCLEOTIDE SEQUENCE [LARGE SCALE GENOMIC DNA]</scope>
    <source>
        <strain evidence="10">ISS3</strain>
    </source>
</reference>
<dbReference type="InterPro" id="IPR041577">
    <property type="entry name" value="RT_RNaseH_2"/>
</dbReference>
<dbReference type="GO" id="GO:0003964">
    <property type="term" value="F:RNA-directed DNA polymerase activity"/>
    <property type="evidence" value="ECO:0007669"/>
    <property type="project" value="UniProtKB-KW"/>
</dbReference>
<evidence type="ECO:0000313" key="10">
    <source>
        <dbReference type="EMBL" id="KRY33496.1"/>
    </source>
</evidence>
<evidence type="ECO:0000256" key="8">
    <source>
        <dbReference type="SAM" id="MobiDB-lite"/>
    </source>
</evidence>
<dbReference type="FunFam" id="1.10.340.70:FF:000001">
    <property type="entry name" value="Retrovirus-related Pol polyprotein from transposon gypsy-like Protein"/>
    <property type="match status" value="1"/>
</dbReference>
<dbReference type="InterPro" id="IPR041588">
    <property type="entry name" value="Integrase_H2C2"/>
</dbReference>
<proteinExistence type="predicted"/>
<dbReference type="AlphaFoldDB" id="A0A0V1B937"/>
<feature type="compositionally biased region" description="Basic and acidic residues" evidence="8">
    <location>
        <begin position="119"/>
        <end position="128"/>
    </location>
</feature>
<keyword evidence="4" id="KW-0540">Nuclease</keyword>
<dbReference type="Gene3D" id="3.30.70.270">
    <property type="match status" value="2"/>
</dbReference>
<dbReference type="Pfam" id="PF17919">
    <property type="entry name" value="RT_RNaseH_2"/>
    <property type="match status" value="1"/>
</dbReference>
<dbReference type="InterPro" id="IPR012337">
    <property type="entry name" value="RNaseH-like_sf"/>
</dbReference>
<evidence type="ECO:0000313" key="11">
    <source>
        <dbReference type="Proteomes" id="UP000054776"/>
    </source>
</evidence>
<dbReference type="CDD" id="cd09274">
    <property type="entry name" value="RNase_HI_RT_Ty3"/>
    <property type="match status" value="1"/>
</dbReference>
<sequence length="767" mass="87374">MLVSGVIEPASGPWSSPVVLVRKKDGSPRFRVDYRRLNAVTRVDAQPLPRIDDTLDALAGSQWFSTLDPASGVMPFGLCNAPATFQRLMENARHYRLRAHGRGTSGTTGQGAPPPAVRGAEDQAREMPADASKSAVQEGPRPRCAKEVQQFMGLSSYYRRFVKNFASIAGPLHKLTRKDQRWSWGPEQEGALTKLKSALSSPPILSHPHFDRPFLLDVDASEDALGAILSQLNHQGLPVVEMLALVWTTRHCRPYLYGREFTARTDHNALRWLRNFREPEGQVARWLERQAEYEFEVVYRPGQQHRNADALSRRVCKQCGAMNPTADAQVAAMTLGTTGRMQEWQDADPELQQIREWLEKRDLPQEPPAGSHMFRSLWSQRDRLTLRDGILCRAWEAPDREEEKVLQVVPRQNIPEVLRAVHNHPTGGHLGVAKTLGRVRQRFYWPQQREDVEDWCRACQTCAAQAAPTKRLQAPMQIHPVGQPCQRVGMDLVGPLEETRRGNRYILVVCDYFSKWLEAFPLPDAEADTVATALVNGIFCRYGAPEMLHSDQGRNFEADVIAEVCRLFGIAKTRTTAYHPQSDGLVERMNRTLIDMLAKVSIDQPEDWDVHLDRVLLAYRSSVHHTTGATPCRIIFGRELRLPVDVVYGLPQCMQAETTGVYVQRLRQELEQVFDTVRAKAKLEQRRQKLWRDKKAHGHAYEPGDQVWLQVPVKTKLGAHWEGPYLVQKKLDWNTYRLRKIQGGMEPVEVHFDRLKPYHDRQQIAET</sequence>
<keyword evidence="5" id="KW-0255">Endonuclease</keyword>
<evidence type="ECO:0000256" key="1">
    <source>
        <dbReference type="ARBA" id="ARBA00012493"/>
    </source>
</evidence>
<gene>
    <name evidence="10" type="primary">TY3B-G</name>
    <name evidence="10" type="ORF">T01_1247</name>
</gene>
<dbReference type="Pfam" id="PF17917">
    <property type="entry name" value="RT_RNaseH"/>
    <property type="match status" value="1"/>
</dbReference>
<dbReference type="GO" id="GO:0016787">
    <property type="term" value="F:hydrolase activity"/>
    <property type="evidence" value="ECO:0007669"/>
    <property type="project" value="UniProtKB-KW"/>
</dbReference>
<dbReference type="Proteomes" id="UP000054776">
    <property type="component" value="Unassembled WGS sequence"/>
</dbReference>
<organism evidence="10 11">
    <name type="scientific">Trichinella spiralis</name>
    <name type="common">Trichina worm</name>
    <dbReference type="NCBI Taxonomy" id="6334"/>
    <lineage>
        <taxon>Eukaryota</taxon>
        <taxon>Metazoa</taxon>
        <taxon>Ecdysozoa</taxon>
        <taxon>Nematoda</taxon>
        <taxon>Enoplea</taxon>
        <taxon>Dorylaimia</taxon>
        <taxon>Trichinellida</taxon>
        <taxon>Trichinellidae</taxon>
        <taxon>Trichinella</taxon>
    </lineage>
</organism>
<dbReference type="PANTHER" id="PTHR37984:SF15">
    <property type="entry name" value="INTEGRASE CATALYTIC DOMAIN-CONTAINING PROTEIN"/>
    <property type="match status" value="1"/>
</dbReference>
<dbReference type="CDD" id="cd01647">
    <property type="entry name" value="RT_LTR"/>
    <property type="match status" value="1"/>
</dbReference>
<dbReference type="Gene3D" id="3.10.10.10">
    <property type="entry name" value="HIV Type 1 Reverse Transcriptase, subunit A, domain 1"/>
    <property type="match status" value="1"/>
</dbReference>
<keyword evidence="11" id="KW-1185">Reference proteome</keyword>
<keyword evidence="2" id="KW-0808">Transferase</keyword>
<dbReference type="GO" id="GO:0003676">
    <property type="term" value="F:nucleic acid binding"/>
    <property type="evidence" value="ECO:0007669"/>
    <property type="project" value="InterPro"/>
</dbReference>
<dbReference type="PANTHER" id="PTHR37984">
    <property type="entry name" value="PROTEIN CBG26694"/>
    <property type="match status" value="1"/>
</dbReference>
<dbReference type="GO" id="GO:0004519">
    <property type="term" value="F:endonuclease activity"/>
    <property type="evidence" value="ECO:0007669"/>
    <property type="project" value="UniProtKB-KW"/>
</dbReference>
<keyword evidence="3" id="KW-0548">Nucleotidyltransferase</keyword>
<dbReference type="InterPro" id="IPR043502">
    <property type="entry name" value="DNA/RNA_pol_sf"/>
</dbReference>
<dbReference type="Pfam" id="PF17921">
    <property type="entry name" value="Integrase_H2C2"/>
    <property type="match status" value="1"/>
</dbReference>
<name>A0A0V1B937_TRISP</name>
<dbReference type="InterPro" id="IPR036397">
    <property type="entry name" value="RNaseH_sf"/>
</dbReference>
<dbReference type="InterPro" id="IPR001584">
    <property type="entry name" value="Integrase_cat-core"/>
</dbReference>
<evidence type="ECO:0000256" key="3">
    <source>
        <dbReference type="ARBA" id="ARBA00022695"/>
    </source>
</evidence>
<dbReference type="FunFam" id="3.30.420.10:FF:000032">
    <property type="entry name" value="Retrovirus-related Pol polyprotein from transposon 297-like Protein"/>
    <property type="match status" value="1"/>
</dbReference>
<dbReference type="STRING" id="6334.A0A0V1B937"/>
<evidence type="ECO:0000259" key="9">
    <source>
        <dbReference type="PROSITE" id="PS50994"/>
    </source>
</evidence>
<dbReference type="Gene3D" id="3.30.420.10">
    <property type="entry name" value="Ribonuclease H-like superfamily/Ribonuclease H"/>
    <property type="match status" value="1"/>
</dbReference>
<dbReference type="GO" id="GO:0015074">
    <property type="term" value="P:DNA integration"/>
    <property type="evidence" value="ECO:0007669"/>
    <property type="project" value="InterPro"/>
</dbReference>
<keyword evidence="6" id="KW-0378">Hydrolase</keyword>
<evidence type="ECO:0000256" key="4">
    <source>
        <dbReference type="ARBA" id="ARBA00022722"/>
    </source>
</evidence>
<dbReference type="OrthoDB" id="154058at2759"/>
<dbReference type="SUPFAM" id="SSF53098">
    <property type="entry name" value="Ribonuclease H-like"/>
    <property type="match status" value="1"/>
</dbReference>
<dbReference type="InParanoid" id="A0A0V1B937"/>
<dbReference type="SUPFAM" id="SSF56672">
    <property type="entry name" value="DNA/RNA polymerases"/>
    <property type="match status" value="1"/>
</dbReference>
<dbReference type="InterPro" id="IPR041373">
    <property type="entry name" value="RT_RNaseH"/>
</dbReference>
<dbReference type="Gene3D" id="1.10.340.70">
    <property type="match status" value="1"/>
</dbReference>
<evidence type="ECO:0000256" key="2">
    <source>
        <dbReference type="ARBA" id="ARBA00022679"/>
    </source>
</evidence>
<dbReference type="PROSITE" id="PS50994">
    <property type="entry name" value="INTEGRASE"/>
    <property type="match status" value="1"/>
</dbReference>
<accession>A0A0V1B937</accession>
<dbReference type="InterPro" id="IPR050951">
    <property type="entry name" value="Retrovirus_Pol_polyprotein"/>
</dbReference>
<keyword evidence="7" id="KW-0695">RNA-directed DNA polymerase</keyword>
<dbReference type="GO" id="GO:0042575">
    <property type="term" value="C:DNA polymerase complex"/>
    <property type="evidence" value="ECO:0007669"/>
    <property type="project" value="UniProtKB-ARBA"/>
</dbReference>
<evidence type="ECO:0000256" key="7">
    <source>
        <dbReference type="ARBA" id="ARBA00022918"/>
    </source>
</evidence>
<comment type="caution">
    <text evidence="10">The sequence shown here is derived from an EMBL/GenBank/DDBJ whole genome shotgun (WGS) entry which is preliminary data.</text>
</comment>
<protein>
    <recommendedName>
        <fullName evidence="1">RNA-directed DNA polymerase</fullName>
        <ecNumber evidence="1">2.7.7.49</ecNumber>
    </recommendedName>
</protein>
<dbReference type="Pfam" id="PF22938">
    <property type="entry name" value="Integrase_p58_C"/>
    <property type="match status" value="1"/>
</dbReference>
<dbReference type="Pfam" id="PF00665">
    <property type="entry name" value="rve"/>
    <property type="match status" value="1"/>
</dbReference>
<dbReference type="EC" id="2.7.7.49" evidence="1"/>
<feature type="region of interest" description="Disordered" evidence="8">
    <location>
        <begin position="100"/>
        <end position="142"/>
    </location>
</feature>
<dbReference type="EMBL" id="JYDH01000081">
    <property type="protein sequence ID" value="KRY33496.1"/>
    <property type="molecule type" value="Genomic_DNA"/>
</dbReference>
<dbReference type="InterPro" id="IPR054465">
    <property type="entry name" value="Integrase_p58-like_C"/>
</dbReference>
<feature type="domain" description="Integrase catalytic" evidence="9">
    <location>
        <begin position="480"/>
        <end position="639"/>
    </location>
</feature>
<evidence type="ECO:0000256" key="6">
    <source>
        <dbReference type="ARBA" id="ARBA00022801"/>
    </source>
</evidence>